<comment type="caution">
    <text evidence="5">The sequence shown here is derived from an EMBL/GenBank/DDBJ whole genome shotgun (WGS) entry which is preliminary data.</text>
</comment>
<gene>
    <name evidence="5" type="ORF">CD039_06965</name>
</gene>
<dbReference type="EMBL" id="PPPX01000011">
    <property type="protein sequence ID" value="POA08722.1"/>
    <property type="molecule type" value="Genomic_DNA"/>
</dbReference>
<dbReference type="GO" id="GO:0019290">
    <property type="term" value="P:siderophore biosynthetic process"/>
    <property type="evidence" value="ECO:0007669"/>
    <property type="project" value="InterPro"/>
</dbReference>
<evidence type="ECO:0000256" key="1">
    <source>
        <dbReference type="ARBA" id="ARBA00004924"/>
    </source>
</evidence>
<evidence type="ECO:0000259" key="4">
    <source>
        <dbReference type="Pfam" id="PF06276"/>
    </source>
</evidence>
<dbReference type="InterPro" id="IPR037455">
    <property type="entry name" value="LucA/IucC-like"/>
</dbReference>
<dbReference type="PANTHER" id="PTHR34384:SF6">
    <property type="entry name" value="STAPHYLOFERRIN B SYNTHASE"/>
    <property type="match status" value="1"/>
</dbReference>
<dbReference type="Pfam" id="PF06276">
    <property type="entry name" value="FhuF"/>
    <property type="match status" value="1"/>
</dbReference>
<evidence type="ECO:0000256" key="2">
    <source>
        <dbReference type="ARBA" id="ARBA00007832"/>
    </source>
</evidence>
<dbReference type="Gene3D" id="1.10.510.40">
    <property type="match status" value="1"/>
</dbReference>
<dbReference type="GO" id="GO:0016881">
    <property type="term" value="F:acid-amino acid ligase activity"/>
    <property type="evidence" value="ECO:0007669"/>
    <property type="project" value="UniProtKB-ARBA"/>
</dbReference>
<keyword evidence="6" id="KW-1185">Reference proteome</keyword>
<evidence type="ECO:0000313" key="5">
    <source>
        <dbReference type="EMBL" id="POA08722.1"/>
    </source>
</evidence>
<dbReference type="InterPro" id="IPR022770">
    <property type="entry name" value="IucA/IucC-like_C"/>
</dbReference>
<accession>A0A2K4FBI4</accession>
<feature type="domain" description="Aerobactin siderophore biosynthesis IucA/IucC-like C-terminal" evidence="4">
    <location>
        <begin position="413"/>
        <end position="569"/>
    </location>
</feature>
<feature type="domain" description="Aerobactin siderophore biosynthesis IucA/IucC N-terminal" evidence="3">
    <location>
        <begin position="158"/>
        <end position="384"/>
    </location>
</feature>
<dbReference type="PANTHER" id="PTHR34384">
    <property type="entry name" value="L-2,3-DIAMINOPROPANOATE--CITRATE LIGASE"/>
    <property type="match status" value="1"/>
</dbReference>
<dbReference type="OrthoDB" id="495728at2"/>
<organism evidence="5 6">
    <name type="scientific">Staphylococcus argensis</name>
    <dbReference type="NCBI Taxonomy" id="1607738"/>
    <lineage>
        <taxon>Bacteria</taxon>
        <taxon>Bacillati</taxon>
        <taxon>Bacillota</taxon>
        <taxon>Bacilli</taxon>
        <taxon>Bacillales</taxon>
        <taxon>Staphylococcaceae</taxon>
        <taxon>Staphylococcus</taxon>
    </lineage>
</organism>
<evidence type="ECO:0000313" key="6">
    <source>
        <dbReference type="Proteomes" id="UP000242712"/>
    </source>
</evidence>
<comment type="pathway">
    <text evidence="1">Siderophore biosynthesis.</text>
</comment>
<dbReference type="Pfam" id="PF04183">
    <property type="entry name" value="IucA_IucC"/>
    <property type="match status" value="1"/>
</dbReference>
<sequence length="590" mass="68183">MRSAIWKQADQNEQYRIMNSLVKERIFPESTIITEKDDELDIQYHAHVLKVDLKSVATFKRYQLSGAICYLKGAQTQFIESTEQLIDILTQHFDIPIDERLNQELISSRDGFASVYRVMKSRASTVKASLKYARLPIAINFFSWLQHMADASQLDPLLYSESLAVEGHPTHPLSKTKLPLTEEEVAAYSPEFEKTIPLKLMLIHKDYAGVTSPVEDSQMILNQVIPDYRYKLRAFIEPLERSLDDYYVIFVHPWQYEHVILHDYIKWIDRQILLPTPFTIDSKATLSFRTMDLVGRPYHIKLPVNIQMTSAVRTVGPVTTVDGPRLSYQLQGLFQRFPHMQIAKEPYGIYARTEDDRARQLACIVREKPTFTQNGISVVAASLVNRNPVDQQIIVDSYLEWLREDISPQTIQRFLTEYARQLVKPLIAYIQHYGIALEAHMQNTVVNLGPHYEMTFVIRDLGGARLDIDAIQQALHNVEITNTSLIAQDMEAVIQKFQHSVIQNQFGELIYHFAQYEGVEEAELYRIVAEQVREAIDDEAPHAQILKDVLFGPTITVKALMRMRMKQQVKQYETITLPNPLREEDSSWRS</sequence>
<dbReference type="InterPro" id="IPR007310">
    <property type="entry name" value="Aerobactin_biosyn_IucA/IucC_N"/>
</dbReference>
<proteinExistence type="inferred from homology"/>
<protein>
    <submittedName>
        <fullName evidence="5">Siderophore synthetase</fullName>
    </submittedName>
</protein>
<dbReference type="AlphaFoldDB" id="A0A2K4FBI4"/>
<evidence type="ECO:0000259" key="3">
    <source>
        <dbReference type="Pfam" id="PF04183"/>
    </source>
</evidence>
<dbReference type="Proteomes" id="UP000242712">
    <property type="component" value="Unassembled WGS sequence"/>
</dbReference>
<dbReference type="GeneID" id="98298087"/>
<comment type="similarity">
    <text evidence="2">Belongs to the IucA/IucC family.</text>
</comment>
<reference evidence="5 6" key="1">
    <citation type="submission" date="2017-08" db="EMBL/GenBank/DDBJ databases">
        <title>Draft genome sequences of 64 type strains of genus Staph aureus.</title>
        <authorList>
            <person name="Cole K."/>
            <person name="Golubchik T."/>
            <person name="Russell J."/>
            <person name="Foster D."/>
            <person name="Llewelyn M."/>
            <person name="Wilson D."/>
            <person name="Crook D."/>
            <person name="Paul J."/>
        </authorList>
    </citation>
    <scope>NUCLEOTIDE SEQUENCE [LARGE SCALE GENOMIC DNA]</scope>
    <source>
        <strain evidence="5 6">DSM 29875</strain>
    </source>
</reference>
<dbReference type="RefSeq" id="WP_103371715.1">
    <property type="nucleotide sequence ID" value="NZ_CBCRVO010000003.1"/>
</dbReference>
<name>A0A2K4FBI4_9STAP</name>